<accession>A0A1H6UFU1</accession>
<dbReference type="EMBL" id="FNYK01000034">
    <property type="protein sequence ID" value="SEI91273.1"/>
    <property type="molecule type" value="Genomic_DNA"/>
</dbReference>
<dbReference type="eggNOG" id="COG0584">
    <property type="taxonomic scope" value="Bacteria"/>
</dbReference>
<keyword evidence="3" id="KW-1185">Reference proteome</keyword>
<dbReference type="InterPro" id="IPR030395">
    <property type="entry name" value="GP_PDE_dom"/>
</dbReference>
<dbReference type="SUPFAM" id="SSF51695">
    <property type="entry name" value="PLC-like phosphodiesterases"/>
    <property type="match status" value="1"/>
</dbReference>
<protein>
    <submittedName>
        <fullName evidence="2">Ig-like domain (Group 2)</fullName>
    </submittedName>
</protein>
<dbReference type="PANTHER" id="PTHR46211">
    <property type="entry name" value="GLYCEROPHOSPHORYL DIESTER PHOSPHODIESTERASE"/>
    <property type="match status" value="1"/>
</dbReference>
<dbReference type="PROSITE" id="PS51704">
    <property type="entry name" value="GP_PDE"/>
    <property type="match status" value="1"/>
</dbReference>
<dbReference type="OrthoDB" id="384721at2"/>
<organism evidence="2 3">
    <name type="scientific">Sharpea azabuensis</name>
    <dbReference type="NCBI Taxonomy" id="322505"/>
    <lineage>
        <taxon>Bacteria</taxon>
        <taxon>Bacillati</taxon>
        <taxon>Bacillota</taxon>
        <taxon>Erysipelotrichia</taxon>
        <taxon>Erysipelotrichales</taxon>
        <taxon>Coprobacillaceae</taxon>
        <taxon>Sharpea</taxon>
    </lineage>
</organism>
<dbReference type="Gene3D" id="3.20.20.190">
    <property type="entry name" value="Phosphatidylinositol (PI) phosphodiesterase"/>
    <property type="match status" value="1"/>
</dbReference>
<evidence type="ECO:0000259" key="1">
    <source>
        <dbReference type="PROSITE" id="PS51704"/>
    </source>
</evidence>
<dbReference type="GO" id="GO:0006629">
    <property type="term" value="P:lipid metabolic process"/>
    <property type="evidence" value="ECO:0007669"/>
    <property type="project" value="InterPro"/>
</dbReference>
<dbReference type="InterPro" id="IPR008964">
    <property type="entry name" value="Invasin/intimin_cell_adhesion"/>
</dbReference>
<dbReference type="Gene3D" id="2.60.40.1080">
    <property type="match status" value="1"/>
</dbReference>
<dbReference type="InterPro" id="IPR017946">
    <property type="entry name" value="PLC-like_Pdiesterase_TIM-brl"/>
</dbReference>
<dbReference type="GO" id="GO:0008081">
    <property type="term" value="F:phosphoric diester hydrolase activity"/>
    <property type="evidence" value="ECO:0007669"/>
    <property type="project" value="InterPro"/>
</dbReference>
<dbReference type="SUPFAM" id="SSF49373">
    <property type="entry name" value="Invasin/intimin cell-adhesion fragments"/>
    <property type="match status" value="1"/>
</dbReference>
<dbReference type="PANTHER" id="PTHR46211:SF14">
    <property type="entry name" value="GLYCEROPHOSPHODIESTER PHOSPHODIESTERASE"/>
    <property type="match status" value="1"/>
</dbReference>
<dbReference type="STRING" id="322505.SAMN04487836_10613"/>
<evidence type="ECO:0000313" key="2">
    <source>
        <dbReference type="EMBL" id="SEI91273.1"/>
    </source>
</evidence>
<name>A0A1H6UFU1_9FIRM</name>
<sequence length="332" mass="37544">MATGKHIYPHPKFPTKETVGLNLHETKNLKATIYRGKGEIIEDTIIYKSDNPEIVSIDDQGNVTAHKEGYTEITAYGRGKTARLGLEVFSVPRGIKGFTAHRGVRKLAPENTMAAFKLAGEYGFDYIETDIQVTKDKKLVLFHDNTLKRMYGLADKHICDYTLDELKQLKLTGGNGLKTYPDEKIVTFEEYLAYMSTISSKPMIELKDPTLSDENKDQLVVIKNMIDHYGLASKARVTSAILDNIEAYEAINEESTLAYIVEDPAFDDLELLQKHHFLFSIKYEAANKDFLQKVIDSGLEVDIWIINDKKTAKALLKWPITSMTSDLVVFDH</sequence>
<dbReference type="GeneID" id="54121348"/>
<gene>
    <name evidence="2" type="ORF">SAMN04487834_10348</name>
</gene>
<dbReference type="InterPro" id="IPR003343">
    <property type="entry name" value="Big_2"/>
</dbReference>
<feature type="domain" description="GP-PDE" evidence="1">
    <location>
        <begin position="96"/>
        <end position="332"/>
    </location>
</feature>
<dbReference type="Pfam" id="PF03009">
    <property type="entry name" value="GDPD"/>
    <property type="match status" value="1"/>
</dbReference>
<dbReference type="Pfam" id="PF02368">
    <property type="entry name" value="Big_2"/>
    <property type="match status" value="1"/>
</dbReference>
<reference evidence="3" key="1">
    <citation type="submission" date="2016-10" db="EMBL/GenBank/DDBJ databases">
        <authorList>
            <person name="Varghese N."/>
        </authorList>
    </citation>
    <scope>NUCLEOTIDE SEQUENCE [LARGE SCALE GENOMIC DNA]</scope>
    <source>
        <strain evidence="3">DSM 20406</strain>
    </source>
</reference>
<dbReference type="AlphaFoldDB" id="A0A1H6UFU1"/>
<dbReference type="Proteomes" id="UP000183028">
    <property type="component" value="Unassembled WGS sequence"/>
</dbReference>
<proteinExistence type="predicted"/>
<dbReference type="RefSeq" id="WP_051646999.1">
    <property type="nucleotide sequence ID" value="NZ_CACZLD010000055.1"/>
</dbReference>
<evidence type="ECO:0000313" key="3">
    <source>
        <dbReference type="Proteomes" id="UP000183028"/>
    </source>
</evidence>